<dbReference type="Gene3D" id="3.40.47.10">
    <property type="match status" value="2"/>
</dbReference>
<dbReference type="PANTHER" id="PTHR11712:SF347">
    <property type="entry name" value="BETA KETOACYL-ACYL CARRIER PROTEIN SYNTHASE"/>
    <property type="match status" value="1"/>
</dbReference>
<dbReference type="EMBL" id="JBHSFK010000065">
    <property type="protein sequence ID" value="MFC4508002.1"/>
    <property type="molecule type" value="Genomic_DNA"/>
</dbReference>
<reference evidence="4" key="1">
    <citation type="journal article" date="2019" name="Int. J. Syst. Evol. Microbiol.">
        <title>The Global Catalogue of Microorganisms (GCM) 10K type strain sequencing project: providing services to taxonomists for standard genome sequencing and annotation.</title>
        <authorList>
            <consortium name="The Broad Institute Genomics Platform"/>
            <consortium name="The Broad Institute Genome Sequencing Center for Infectious Disease"/>
            <person name="Wu L."/>
            <person name="Ma J."/>
        </authorList>
    </citation>
    <scope>NUCLEOTIDE SEQUENCE [LARGE SCALE GENOMIC DNA]</scope>
    <source>
        <strain evidence="4">CGMCC 4.7177</strain>
    </source>
</reference>
<keyword evidence="1" id="KW-0808">Transferase</keyword>
<evidence type="ECO:0000313" key="4">
    <source>
        <dbReference type="Proteomes" id="UP001595839"/>
    </source>
</evidence>
<dbReference type="Proteomes" id="UP001595839">
    <property type="component" value="Unassembled WGS sequence"/>
</dbReference>
<dbReference type="InterPro" id="IPR016039">
    <property type="entry name" value="Thiolase-like"/>
</dbReference>
<gene>
    <name evidence="3" type="ORF">ACFPIH_52875</name>
</gene>
<evidence type="ECO:0000313" key="3">
    <source>
        <dbReference type="EMBL" id="MFC4508002.1"/>
    </source>
</evidence>
<dbReference type="Pfam" id="PF00109">
    <property type="entry name" value="ketoacyl-synt"/>
    <property type="match status" value="1"/>
</dbReference>
<feature type="domain" description="Ketosynthase family 3 (KS3)" evidence="2">
    <location>
        <begin position="4"/>
        <end position="412"/>
    </location>
</feature>
<keyword evidence="4" id="KW-1185">Reference proteome</keyword>
<protein>
    <submittedName>
        <fullName evidence="3">Beta-ketoacyl synthase N-terminal-like domain-containing protein</fullName>
    </submittedName>
</protein>
<dbReference type="SUPFAM" id="SSF53901">
    <property type="entry name" value="Thiolase-like"/>
    <property type="match status" value="2"/>
</dbReference>
<dbReference type="InterPro" id="IPR000794">
    <property type="entry name" value="Beta-ketoacyl_synthase"/>
</dbReference>
<evidence type="ECO:0000256" key="1">
    <source>
        <dbReference type="ARBA" id="ARBA00022679"/>
    </source>
</evidence>
<evidence type="ECO:0000259" key="2">
    <source>
        <dbReference type="PROSITE" id="PS52004"/>
    </source>
</evidence>
<dbReference type="PANTHER" id="PTHR11712">
    <property type="entry name" value="POLYKETIDE SYNTHASE-RELATED"/>
    <property type="match status" value="1"/>
</dbReference>
<proteinExistence type="predicted"/>
<dbReference type="InterPro" id="IPR014030">
    <property type="entry name" value="Ketoacyl_synth_N"/>
</dbReference>
<name>A0ABV9BA55_9ACTN</name>
<dbReference type="PROSITE" id="PS52004">
    <property type="entry name" value="KS3_2"/>
    <property type="match status" value="1"/>
</dbReference>
<organism evidence="3 4">
    <name type="scientific">Streptomyces vulcanius</name>
    <dbReference type="NCBI Taxonomy" id="1441876"/>
    <lineage>
        <taxon>Bacteria</taxon>
        <taxon>Bacillati</taxon>
        <taxon>Actinomycetota</taxon>
        <taxon>Actinomycetes</taxon>
        <taxon>Kitasatosporales</taxon>
        <taxon>Streptomycetaceae</taxon>
        <taxon>Streptomyces</taxon>
    </lineage>
</organism>
<comment type="caution">
    <text evidence="3">The sequence shown here is derived from an EMBL/GenBank/DDBJ whole genome shotgun (WGS) entry which is preliminary data.</text>
</comment>
<accession>A0ABV9BA55</accession>
<dbReference type="InterPro" id="IPR020841">
    <property type="entry name" value="PKS_Beta-ketoAc_synthase_dom"/>
</dbReference>
<sequence>MSERPDLVVTGTGVISPAGLGAARLWEAMAAGKTFFDGGPEGDVGRPAAALPWPTAAVDSSEIGWPAGPAWANAGKYANQSARWAVAVARQALEQAGISGETEDVRGGTVMAVSSSGDELSDVIPQLASRFRHDPRPLAKFLHDEVPDYSYIRGIPSQLGQFVNMASGFRGSNVAAYGEAAACGTGALALAVRLLESGELDRVLVVGVGAPLTVTGMAAYDQDDPFGTRATTGAGPFAADRAGTLAGQGAAAVLLERADAAAGPARARLLGCEVLAAADLPTALGLAVDGALAEAGTAPTGWWAHGSGSVRLDRVEARAVLPRVGGVPVTGSKGTIGNAFECSALIDTTLVVETLARGELPPLGLVDRPDPGLVGLDPVLDASRPVPTDAAFLVTALNQGAQATSAGAAVIAAPRSATDHGKARQ</sequence>
<dbReference type="RefSeq" id="WP_381179996.1">
    <property type="nucleotide sequence ID" value="NZ_JBHSFK010000065.1"/>
</dbReference>